<sequence length="288" mass="30853">MLIVMKVKVAMLAGALATPIAATTFTPAPSPQDLDGAQRLVSTSFSYRAAGDFSRNGRPVEGPLHELRLPADLVIMKRQVTAAEYARCVDEGACPRVSTSAGAPNLPVVGVSWHDASAYAAWLSRKTGATYRLPTDEEWTFAAAEKSRDEAMPLVDPTDPAQAWIARYETESARDRPTATAAQPGGTFGTNSNGLDDLAGNVWEWTNSCFVRVSLDGVQERTTNSNCGVRVVQGAHRSYMTDFIRDPRSGGCAAGVPPANLGFRLVMEPSQPTVTAAARNIAKLLRRS</sequence>
<dbReference type="InterPro" id="IPR016187">
    <property type="entry name" value="CTDL_fold"/>
</dbReference>
<feature type="signal peptide" evidence="2">
    <location>
        <begin position="1"/>
        <end position="21"/>
    </location>
</feature>
<dbReference type="Pfam" id="PF03781">
    <property type="entry name" value="FGE-sulfatase"/>
    <property type="match status" value="1"/>
</dbReference>
<evidence type="ECO:0000256" key="1">
    <source>
        <dbReference type="SAM" id="MobiDB-lite"/>
    </source>
</evidence>
<dbReference type="InterPro" id="IPR005532">
    <property type="entry name" value="SUMF_dom"/>
</dbReference>
<dbReference type="SUPFAM" id="SSF56436">
    <property type="entry name" value="C-type lectin-like"/>
    <property type="match status" value="1"/>
</dbReference>
<dbReference type="Proteomes" id="UP000050863">
    <property type="component" value="Unassembled WGS sequence"/>
</dbReference>
<dbReference type="STRING" id="280332.CQ12_06995"/>
<comment type="caution">
    <text evidence="4">The sequence shown here is derived from an EMBL/GenBank/DDBJ whole genome shotgun (WGS) entry which is preliminary data.</text>
</comment>
<dbReference type="PANTHER" id="PTHR23150:SF19">
    <property type="entry name" value="FORMYLGLYCINE-GENERATING ENZYME"/>
    <property type="match status" value="1"/>
</dbReference>
<reference evidence="4 5" key="1">
    <citation type="submission" date="2014-03" db="EMBL/GenBank/DDBJ databases">
        <title>Bradyrhizobium valentinum sp. nov., isolated from effective nodules of Lupinus mariae-josephae, a lupine endemic of basic-lime soils in Eastern Spain.</title>
        <authorList>
            <person name="Duran D."/>
            <person name="Rey L."/>
            <person name="Navarro A."/>
            <person name="Busquets A."/>
            <person name="Imperial J."/>
            <person name="Ruiz-Argueso T."/>
        </authorList>
    </citation>
    <scope>NUCLEOTIDE SEQUENCE [LARGE SCALE GENOMIC DNA]</scope>
    <source>
        <strain evidence="4 5">PAC68</strain>
    </source>
</reference>
<dbReference type="GO" id="GO:0120147">
    <property type="term" value="F:formylglycine-generating oxidase activity"/>
    <property type="evidence" value="ECO:0007669"/>
    <property type="project" value="TreeGrafter"/>
</dbReference>
<evidence type="ECO:0000259" key="3">
    <source>
        <dbReference type="Pfam" id="PF03781"/>
    </source>
</evidence>
<dbReference type="EMBL" id="LLXZ01000152">
    <property type="protein sequence ID" value="KRR02810.1"/>
    <property type="molecule type" value="Genomic_DNA"/>
</dbReference>
<dbReference type="InterPro" id="IPR042095">
    <property type="entry name" value="SUMF_sf"/>
</dbReference>
<evidence type="ECO:0000256" key="2">
    <source>
        <dbReference type="SAM" id="SignalP"/>
    </source>
</evidence>
<dbReference type="InterPro" id="IPR051043">
    <property type="entry name" value="Sulfatase_Mod_Factor_Kinase"/>
</dbReference>
<feature type="region of interest" description="Disordered" evidence="1">
    <location>
        <begin position="172"/>
        <end position="191"/>
    </location>
</feature>
<dbReference type="RefSeq" id="WP_057837937.1">
    <property type="nucleotide sequence ID" value="NZ_LLXZ01000152.1"/>
</dbReference>
<keyword evidence="2" id="KW-0732">Signal</keyword>
<evidence type="ECO:0000313" key="4">
    <source>
        <dbReference type="EMBL" id="KRR02810.1"/>
    </source>
</evidence>
<evidence type="ECO:0000313" key="5">
    <source>
        <dbReference type="Proteomes" id="UP000050863"/>
    </source>
</evidence>
<feature type="chain" id="PRO_5006442694" description="Sulfatase-modifying factor enzyme-like domain-containing protein" evidence="2">
    <location>
        <begin position="22"/>
        <end position="288"/>
    </location>
</feature>
<organism evidence="4 5">
    <name type="scientific">Bradyrhizobium jicamae</name>
    <dbReference type="NCBI Taxonomy" id="280332"/>
    <lineage>
        <taxon>Bacteria</taxon>
        <taxon>Pseudomonadati</taxon>
        <taxon>Pseudomonadota</taxon>
        <taxon>Alphaproteobacteria</taxon>
        <taxon>Hyphomicrobiales</taxon>
        <taxon>Nitrobacteraceae</taxon>
        <taxon>Bradyrhizobium</taxon>
    </lineage>
</organism>
<protein>
    <recommendedName>
        <fullName evidence="3">Sulfatase-modifying factor enzyme-like domain-containing protein</fullName>
    </recommendedName>
</protein>
<dbReference type="Gene3D" id="3.90.1580.10">
    <property type="entry name" value="paralog of FGE (formylglycine-generating enzyme)"/>
    <property type="match status" value="1"/>
</dbReference>
<proteinExistence type="predicted"/>
<dbReference type="PANTHER" id="PTHR23150">
    <property type="entry name" value="SULFATASE MODIFYING FACTOR 1, 2"/>
    <property type="match status" value="1"/>
</dbReference>
<keyword evidence="5" id="KW-1185">Reference proteome</keyword>
<accession>A0A0R3L506</accession>
<gene>
    <name evidence="4" type="ORF">CQ12_06995</name>
</gene>
<name>A0A0R3L506_9BRAD</name>
<feature type="domain" description="Sulfatase-modifying factor enzyme-like" evidence="3">
    <location>
        <begin position="51"/>
        <end position="266"/>
    </location>
</feature>
<dbReference type="AlphaFoldDB" id="A0A0R3L506"/>